<dbReference type="Proteomes" id="UP001374893">
    <property type="component" value="Chromosome"/>
</dbReference>
<proteinExistence type="predicted"/>
<evidence type="ECO:0000313" key="3">
    <source>
        <dbReference type="Proteomes" id="UP001374893"/>
    </source>
</evidence>
<name>A0ABN6H8Z2_9BACT</name>
<dbReference type="RefSeq" id="WP_338685928.1">
    <property type="nucleotide sequence ID" value="NZ_AP024702.1"/>
</dbReference>
<organism evidence="2 3">
    <name type="scientific">Haloferula helveola</name>
    <dbReference type="NCBI Taxonomy" id="490095"/>
    <lineage>
        <taxon>Bacteria</taxon>
        <taxon>Pseudomonadati</taxon>
        <taxon>Verrucomicrobiota</taxon>
        <taxon>Verrucomicrobiia</taxon>
        <taxon>Verrucomicrobiales</taxon>
        <taxon>Verrucomicrobiaceae</taxon>
        <taxon>Haloferula</taxon>
    </lineage>
</organism>
<feature type="chain" id="PRO_5046376790" description="PEP-CTERM protein-sorting domain-containing protein" evidence="1">
    <location>
        <begin position="25"/>
        <end position="277"/>
    </location>
</feature>
<sequence>MKTALSPALITAGLVLAAVHPASAVTTLLDDTFGNGNLATNPDTGGGFAALGNGIANPGSVTESGSLAQITEGDGSNTFGMISSNTFDLSNPSLTYTTTWEIDSVNFGTAGSIERMFFTLQTNNDFLFAGGAEESRLLLVLDAQNDNALLRYQNRSSGANANFDAATFSLGSDFTGDADGFTATMTLDATGFTFTTIGLDAANQVSIFDTWANIGTDFSTVLGTDGDMHVATYVQDTGTTGSTLGIDRITLTSVPEPNAALLGAIGALMLLRRRRSD</sequence>
<evidence type="ECO:0000256" key="1">
    <source>
        <dbReference type="SAM" id="SignalP"/>
    </source>
</evidence>
<keyword evidence="3" id="KW-1185">Reference proteome</keyword>
<reference evidence="2 3" key="1">
    <citation type="submission" date="2021-06" db="EMBL/GenBank/DDBJ databases">
        <title>Complete genome of Haloferula helveola possessing various polysaccharide degrading enzymes.</title>
        <authorList>
            <person name="Takami H."/>
            <person name="Huang C."/>
            <person name="Hamasaki K."/>
        </authorList>
    </citation>
    <scope>NUCLEOTIDE SEQUENCE [LARGE SCALE GENOMIC DNA]</scope>
    <source>
        <strain evidence="2 3">CN-1</strain>
    </source>
</reference>
<accession>A0ABN6H8Z2</accession>
<feature type="signal peptide" evidence="1">
    <location>
        <begin position="1"/>
        <end position="24"/>
    </location>
</feature>
<evidence type="ECO:0000313" key="2">
    <source>
        <dbReference type="EMBL" id="BCX49367.1"/>
    </source>
</evidence>
<dbReference type="EMBL" id="AP024702">
    <property type="protein sequence ID" value="BCX49367.1"/>
    <property type="molecule type" value="Genomic_DNA"/>
</dbReference>
<keyword evidence="1" id="KW-0732">Signal</keyword>
<evidence type="ECO:0008006" key="4">
    <source>
        <dbReference type="Google" id="ProtNLM"/>
    </source>
</evidence>
<gene>
    <name evidence="2" type="ORF">HAHE_32750</name>
</gene>
<protein>
    <recommendedName>
        <fullName evidence="4">PEP-CTERM protein-sorting domain-containing protein</fullName>
    </recommendedName>
</protein>